<proteinExistence type="predicted"/>
<evidence type="ECO:0000256" key="2">
    <source>
        <dbReference type="SAM" id="Phobius"/>
    </source>
</evidence>
<accession>A0AAV5VHP5</accession>
<keyword evidence="2" id="KW-0472">Membrane</keyword>
<feature type="region of interest" description="Disordered" evidence="1">
    <location>
        <begin position="117"/>
        <end position="140"/>
    </location>
</feature>
<name>A0AAV5VHP5_9BILA</name>
<comment type="caution">
    <text evidence="3">The sequence shown here is derived from an EMBL/GenBank/DDBJ whole genome shotgun (WGS) entry which is preliminary data.</text>
</comment>
<dbReference type="Proteomes" id="UP001432322">
    <property type="component" value="Unassembled WGS sequence"/>
</dbReference>
<reference evidence="3" key="1">
    <citation type="submission" date="2023-10" db="EMBL/GenBank/DDBJ databases">
        <title>Genome assembly of Pristionchus species.</title>
        <authorList>
            <person name="Yoshida K."/>
            <person name="Sommer R.J."/>
        </authorList>
    </citation>
    <scope>NUCLEOTIDE SEQUENCE</scope>
    <source>
        <strain evidence="3">RS5133</strain>
    </source>
</reference>
<evidence type="ECO:0000313" key="3">
    <source>
        <dbReference type="EMBL" id="GMT18858.1"/>
    </source>
</evidence>
<dbReference type="EMBL" id="BTSY01000003">
    <property type="protein sequence ID" value="GMT18858.1"/>
    <property type="molecule type" value="Genomic_DNA"/>
</dbReference>
<keyword evidence="4" id="KW-1185">Reference proteome</keyword>
<protein>
    <submittedName>
        <fullName evidence="3">Uncharacterized protein</fullName>
    </submittedName>
</protein>
<gene>
    <name evidence="3" type="ORF">PFISCL1PPCAC_10155</name>
</gene>
<keyword evidence="2" id="KW-0812">Transmembrane</keyword>
<dbReference type="AlphaFoldDB" id="A0AAV5VHP5"/>
<organism evidence="3 4">
    <name type="scientific">Pristionchus fissidentatus</name>
    <dbReference type="NCBI Taxonomy" id="1538716"/>
    <lineage>
        <taxon>Eukaryota</taxon>
        <taxon>Metazoa</taxon>
        <taxon>Ecdysozoa</taxon>
        <taxon>Nematoda</taxon>
        <taxon>Chromadorea</taxon>
        <taxon>Rhabditida</taxon>
        <taxon>Rhabditina</taxon>
        <taxon>Diplogasteromorpha</taxon>
        <taxon>Diplogasteroidea</taxon>
        <taxon>Neodiplogasteridae</taxon>
        <taxon>Pristionchus</taxon>
    </lineage>
</organism>
<evidence type="ECO:0000313" key="4">
    <source>
        <dbReference type="Proteomes" id="UP001432322"/>
    </source>
</evidence>
<evidence type="ECO:0000256" key="1">
    <source>
        <dbReference type="SAM" id="MobiDB-lite"/>
    </source>
</evidence>
<feature type="transmembrane region" description="Helical" evidence="2">
    <location>
        <begin position="30"/>
        <end position="56"/>
    </location>
</feature>
<sequence>MAQSPIDCLNCTVVVYEIMAPQTEDDAFQIILLVLVPCIIFVSILLCCARIFYVYYSYRRERMHRLPTRRRVRIRRRREEYHDYVIPSVSVIDPPPNYDQVVKQVAHLPPPAYTNQTIRSSEMDSPLPPHYTPTEEVRNA</sequence>
<keyword evidence="2" id="KW-1133">Transmembrane helix</keyword>